<dbReference type="Pfam" id="PF00219">
    <property type="entry name" value="IGFBP"/>
    <property type="match status" value="1"/>
</dbReference>
<feature type="domain" description="VWFC" evidence="10">
    <location>
        <begin position="377"/>
        <end position="443"/>
    </location>
</feature>
<feature type="region of interest" description="Disordered" evidence="7">
    <location>
        <begin position="477"/>
        <end position="503"/>
    </location>
</feature>
<dbReference type="InterPro" id="IPR036383">
    <property type="entry name" value="TSP1_rpt_sf"/>
</dbReference>
<dbReference type="PROSITE" id="PS51323">
    <property type="entry name" value="IGFBP_N_2"/>
    <property type="match status" value="1"/>
</dbReference>
<dbReference type="GO" id="GO:0005615">
    <property type="term" value="C:extracellular space"/>
    <property type="evidence" value="ECO:0007669"/>
    <property type="project" value="TreeGrafter"/>
</dbReference>
<keyword evidence="14" id="KW-1267">Proteomics identification</keyword>
<dbReference type="InterPro" id="IPR001007">
    <property type="entry name" value="VWF_dom"/>
</dbReference>
<dbReference type="InterPro" id="IPR056862">
    <property type="entry name" value="VWA7_N"/>
</dbReference>
<dbReference type="PROSITE" id="PS01208">
    <property type="entry name" value="VWFC_1"/>
    <property type="match status" value="1"/>
</dbReference>
<dbReference type="GO" id="GO:0008201">
    <property type="term" value="F:heparin binding"/>
    <property type="evidence" value="ECO:0007669"/>
    <property type="project" value="TreeGrafter"/>
</dbReference>
<protein>
    <submittedName>
        <fullName evidence="12">CYR61-like isoform X1</fullName>
    </submittedName>
</protein>
<organism evidence="12 13">
    <name type="scientific">Labeo rohita</name>
    <name type="common">Indian major carp</name>
    <name type="synonym">Cyprinus rohita</name>
    <dbReference type="NCBI Taxonomy" id="84645"/>
    <lineage>
        <taxon>Eukaryota</taxon>
        <taxon>Metazoa</taxon>
        <taxon>Chordata</taxon>
        <taxon>Craniata</taxon>
        <taxon>Vertebrata</taxon>
        <taxon>Euteleostomi</taxon>
        <taxon>Actinopterygii</taxon>
        <taxon>Neopterygii</taxon>
        <taxon>Teleostei</taxon>
        <taxon>Ostariophysi</taxon>
        <taxon>Cypriniformes</taxon>
        <taxon>Cyprinidae</taxon>
        <taxon>Labeoninae</taxon>
        <taxon>Labeonini</taxon>
        <taxon>Labeo</taxon>
    </lineage>
</organism>
<evidence type="ECO:0000256" key="6">
    <source>
        <dbReference type="PROSITE-ProRule" id="PRU00039"/>
    </source>
</evidence>
<feature type="signal peptide" evidence="8">
    <location>
        <begin position="1"/>
        <end position="16"/>
    </location>
</feature>
<feature type="chain" id="PRO_5019822735" evidence="8">
    <location>
        <begin position="17"/>
        <end position="667"/>
    </location>
</feature>
<dbReference type="GO" id="GO:0007165">
    <property type="term" value="P:signal transduction"/>
    <property type="evidence" value="ECO:0007669"/>
    <property type="project" value="InterPro"/>
</dbReference>
<dbReference type="InterPro" id="IPR050941">
    <property type="entry name" value="CCN"/>
</dbReference>
<evidence type="ECO:0000256" key="4">
    <source>
        <dbReference type="ARBA" id="ARBA00022729"/>
    </source>
</evidence>
<dbReference type="PROSITE" id="PS50092">
    <property type="entry name" value="TSP1"/>
    <property type="match status" value="1"/>
</dbReference>
<dbReference type="SMART" id="SM00214">
    <property type="entry name" value="VWC"/>
    <property type="match status" value="1"/>
</dbReference>
<dbReference type="Proteomes" id="UP000290572">
    <property type="component" value="Unassembled WGS sequence"/>
</dbReference>
<feature type="domain" description="CTCK" evidence="9">
    <location>
        <begin position="571"/>
        <end position="645"/>
    </location>
</feature>
<dbReference type="Gene3D" id="2.10.70.10">
    <property type="entry name" value="Complement Module, domain 1"/>
    <property type="match status" value="1"/>
</dbReference>
<dbReference type="GO" id="GO:0045597">
    <property type="term" value="P:positive regulation of cell differentiation"/>
    <property type="evidence" value="ECO:0007669"/>
    <property type="project" value="TreeGrafter"/>
</dbReference>
<reference evidence="12 13" key="1">
    <citation type="submission" date="2018-03" db="EMBL/GenBank/DDBJ databases">
        <title>Draft genome sequence of Rohu Carp (Labeo rohita).</title>
        <authorList>
            <person name="Das P."/>
            <person name="Kushwaha B."/>
            <person name="Joshi C.G."/>
            <person name="Kumar D."/>
            <person name="Nagpure N.S."/>
            <person name="Sahoo L."/>
            <person name="Das S.P."/>
            <person name="Bit A."/>
            <person name="Patnaik S."/>
            <person name="Meher P.K."/>
            <person name="Jayasankar P."/>
            <person name="Koringa P.G."/>
            <person name="Patel N.V."/>
            <person name="Hinsu A.T."/>
            <person name="Kumar R."/>
            <person name="Pandey M."/>
            <person name="Agarwal S."/>
            <person name="Srivastava S."/>
            <person name="Singh M."/>
            <person name="Iquebal M.A."/>
            <person name="Jaiswal S."/>
            <person name="Angadi U.B."/>
            <person name="Kumar N."/>
            <person name="Raza M."/>
            <person name="Shah T.M."/>
            <person name="Rai A."/>
            <person name="Jena J.K."/>
        </authorList>
    </citation>
    <scope>NUCLEOTIDE SEQUENCE [LARGE SCALE GENOMIC DNA]</scope>
    <source>
        <strain evidence="12">DASCIFA01</strain>
        <tissue evidence="12">Testis</tissue>
    </source>
</reference>
<evidence type="ECO:0000256" key="8">
    <source>
        <dbReference type="SAM" id="SignalP"/>
    </source>
</evidence>
<dbReference type="Pfam" id="PF00093">
    <property type="entry name" value="VWC"/>
    <property type="match status" value="1"/>
</dbReference>
<sequence>MRSAFLLLALMIGAQTFHIKEKPNSKNHQDITKMAILHATVKVCESAEGFAKPEPLNAQTLAKACKKDAFKSNFEAGIEMITYYNIQTDLDHPFSAKHHFDSETFLDGKALIIKGIEDTTAHMKTKNFEKARKSLGHSNWIELGNTEPCTALINLEESIPNPADENTETCESNIPNTNSGAKFKDAVLEKKILTSGYFGKSKKKGKCSHGGPLDFTTGIKRGWDGINKDAIDSSHGLEHHKAADMAINATVQLLEKIWKNNDDLSFFGFSKSASVDIEWFIMKMKDLMCLVVVVLIICTTVRARCPKVCKCPVERPVCPPGVSAVPDGCGCCKVCAAQLNDDCHEGKPCDHHKGLECNYGNDVASIHGICRAKLEGRSCEYNGHMYQNGENFRAGCKHQCTCIDGAVGCVPLCPTDIPLASPSCPAPRLVKIPGQCCLSVDCHGESSVLPPVFRRPQPPPYLFPDLHTFKKPRPKPYPYKSKDSLSNDLTEMDKKWDKPRSRKHLPAWKQAGRQCVAQTTSWTPCSRSCGMGVSSRVTNENAQCKLLKETRLCNIRPCSSVAVPIKKGRKCSRTQKSPEPLRLRYAGCRSTRLYRPNYCGTCLDGRCCSPRRTRTAPVLFSCPDGEHFERAVMFVQSCKCNDECGHLNDAALPPQRWLYGDMHKFVD</sequence>
<accession>A0A498MRB9</accession>
<dbReference type="GO" id="GO:0005178">
    <property type="term" value="F:integrin binding"/>
    <property type="evidence" value="ECO:0007669"/>
    <property type="project" value="TreeGrafter"/>
</dbReference>
<dbReference type="InterPro" id="IPR043973">
    <property type="entry name" value="TSP1_CCN"/>
</dbReference>
<dbReference type="PROSITE" id="PS01225">
    <property type="entry name" value="CTCK_2"/>
    <property type="match status" value="1"/>
</dbReference>
<dbReference type="EMBL" id="QBIY01012665">
    <property type="protein sequence ID" value="RXN19537.1"/>
    <property type="molecule type" value="Genomic_DNA"/>
</dbReference>
<dbReference type="PROSITE" id="PS50184">
    <property type="entry name" value="VWFC_2"/>
    <property type="match status" value="1"/>
</dbReference>
<comment type="caution">
    <text evidence="12">The sequence shown here is derived from an EMBL/GenBank/DDBJ whole genome shotgun (WGS) entry which is preliminary data.</text>
</comment>
<name>A0A498MRB9_LABRO</name>
<evidence type="ECO:0000313" key="13">
    <source>
        <dbReference type="Proteomes" id="UP000290572"/>
    </source>
</evidence>
<dbReference type="PROSITE" id="PS01185">
    <property type="entry name" value="CTCK_1"/>
    <property type="match status" value="1"/>
</dbReference>
<dbReference type="PANTHER" id="PTHR11348">
    <property type="entry name" value="CONNECTIVE TISSUE GROWTH FACTOR-RELATED"/>
    <property type="match status" value="1"/>
</dbReference>
<dbReference type="GO" id="GO:0030335">
    <property type="term" value="P:positive regulation of cell migration"/>
    <property type="evidence" value="ECO:0007669"/>
    <property type="project" value="TreeGrafter"/>
</dbReference>
<evidence type="ECO:0007829" key="14">
    <source>
        <dbReference type="PeptideAtlas" id="A0A498MRB9"/>
    </source>
</evidence>
<dbReference type="SMART" id="SM00041">
    <property type="entry name" value="CT"/>
    <property type="match status" value="1"/>
</dbReference>
<keyword evidence="4 8" id="KW-0732">Signal</keyword>
<comment type="caution">
    <text evidence="6">Lacks conserved residue(s) required for the propagation of feature annotation.</text>
</comment>
<dbReference type="SMART" id="SM00209">
    <property type="entry name" value="TSP1"/>
    <property type="match status" value="1"/>
</dbReference>
<dbReference type="GO" id="GO:0031012">
    <property type="term" value="C:extracellular matrix"/>
    <property type="evidence" value="ECO:0007669"/>
    <property type="project" value="TreeGrafter"/>
</dbReference>
<dbReference type="PANTHER" id="PTHR11348:SF20">
    <property type="entry name" value="PROTEIN CYR61"/>
    <property type="match status" value="1"/>
</dbReference>
<evidence type="ECO:0000259" key="11">
    <source>
        <dbReference type="PROSITE" id="PS51323"/>
    </source>
</evidence>
<dbReference type="InterPro" id="IPR000867">
    <property type="entry name" value="IGFBP-like"/>
</dbReference>
<dbReference type="Pfam" id="PF00007">
    <property type="entry name" value="Cys_knot"/>
    <property type="match status" value="1"/>
</dbReference>
<feature type="domain" description="IGFBP N-terminal" evidence="11">
    <location>
        <begin position="301"/>
        <end position="373"/>
    </location>
</feature>
<dbReference type="AlphaFoldDB" id="A0A498MRB9"/>
<evidence type="ECO:0000256" key="1">
    <source>
        <dbReference type="ARBA" id="ARBA00004613"/>
    </source>
</evidence>
<dbReference type="InterPro" id="IPR006207">
    <property type="entry name" value="Cys_knot_C"/>
</dbReference>
<keyword evidence="5" id="KW-1015">Disulfide bond</keyword>
<keyword evidence="3" id="KW-0964">Secreted</keyword>
<gene>
    <name evidence="12" type="ORF">ROHU_025739</name>
</gene>
<dbReference type="InterPro" id="IPR009030">
    <property type="entry name" value="Growth_fac_rcpt_cys_sf"/>
</dbReference>
<dbReference type="Pfam" id="PF25107">
    <property type="entry name" value="VWA7_N"/>
    <property type="match status" value="1"/>
</dbReference>
<dbReference type="Gene3D" id="2.20.100.10">
    <property type="entry name" value="Thrombospondin type-1 (TSP1) repeat"/>
    <property type="match status" value="1"/>
</dbReference>
<dbReference type="InterPro" id="IPR000884">
    <property type="entry name" value="TSP1_rpt"/>
</dbReference>
<dbReference type="InterPro" id="IPR006208">
    <property type="entry name" value="Glyco_hormone_CN"/>
</dbReference>
<dbReference type="SUPFAM" id="SSF57184">
    <property type="entry name" value="Growth factor receptor domain"/>
    <property type="match status" value="1"/>
</dbReference>
<dbReference type="FunFam" id="2.10.70.10:FF:000015">
    <property type="entry name" value="CYR61 isoform 1"/>
    <property type="match status" value="1"/>
</dbReference>
<evidence type="ECO:0000313" key="12">
    <source>
        <dbReference type="EMBL" id="RXN19537.1"/>
    </source>
</evidence>
<evidence type="ECO:0000256" key="2">
    <source>
        <dbReference type="ARBA" id="ARBA00008125"/>
    </source>
</evidence>
<evidence type="ECO:0000259" key="9">
    <source>
        <dbReference type="PROSITE" id="PS01225"/>
    </source>
</evidence>
<dbReference type="InterPro" id="IPR017891">
    <property type="entry name" value="Insulin_GF-bd_Cys-rich_CS"/>
</dbReference>
<evidence type="ECO:0000256" key="3">
    <source>
        <dbReference type="ARBA" id="ARBA00022525"/>
    </source>
</evidence>
<comment type="subcellular location">
    <subcellularLocation>
        <location evidence="1">Secreted</location>
    </subcellularLocation>
</comment>
<evidence type="ECO:0000256" key="7">
    <source>
        <dbReference type="SAM" id="MobiDB-lite"/>
    </source>
</evidence>
<dbReference type="GO" id="GO:0051240">
    <property type="term" value="P:positive regulation of multicellular organismal process"/>
    <property type="evidence" value="ECO:0007669"/>
    <property type="project" value="UniProtKB-ARBA"/>
</dbReference>
<feature type="compositionally biased region" description="Basic and acidic residues" evidence="7">
    <location>
        <begin position="480"/>
        <end position="499"/>
    </location>
</feature>
<evidence type="ECO:0000259" key="10">
    <source>
        <dbReference type="PROSITE" id="PS50184"/>
    </source>
</evidence>
<dbReference type="Pfam" id="PF19035">
    <property type="entry name" value="TSP1_CCN"/>
    <property type="match status" value="1"/>
</dbReference>
<keyword evidence="13" id="KW-1185">Reference proteome</keyword>
<comment type="similarity">
    <text evidence="2">Belongs to the CCN family.</text>
</comment>
<proteinExistence type="evidence at protein level"/>
<dbReference type="SMART" id="SM00121">
    <property type="entry name" value="IB"/>
    <property type="match status" value="1"/>
</dbReference>
<dbReference type="SUPFAM" id="SSF82895">
    <property type="entry name" value="TSP-1 type 1 repeat"/>
    <property type="match status" value="1"/>
</dbReference>
<dbReference type="GO" id="GO:0007155">
    <property type="term" value="P:cell adhesion"/>
    <property type="evidence" value="ECO:0007669"/>
    <property type="project" value="TreeGrafter"/>
</dbReference>
<dbReference type="SUPFAM" id="SSF57603">
    <property type="entry name" value="FnI-like domain"/>
    <property type="match status" value="1"/>
</dbReference>
<evidence type="ECO:0000256" key="5">
    <source>
        <dbReference type="ARBA" id="ARBA00023157"/>
    </source>
</evidence>
<dbReference type="PROSITE" id="PS00222">
    <property type="entry name" value="IGFBP_N_1"/>
    <property type="match status" value="1"/>
</dbReference>